<evidence type="ECO:0000256" key="1">
    <source>
        <dbReference type="SAM" id="MobiDB-lite"/>
    </source>
</evidence>
<keyword evidence="2" id="KW-0472">Membrane</keyword>
<reference evidence="3 4" key="1">
    <citation type="journal article" date="2015" name="Proc. Natl. Acad. Sci. U.S.A.">
        <title>The resurrection genome of Boea hygrometrica: A blueprint for survival of dehydration.</title>
        <authorList>
            <person name="Xiao L."/>
            <person name="Yang G."/>
            <person name="Zhang L."/>
            <person name="Yang X."/>
            <person name="Zhao S."/>
            <person name="Ji Z."/>
            <person name="Zhou Q."/>
            <person name="Hu M."/>
            <person name="Wang Y."/>
            <person name="Chen M."/>
            <person name="Xu Y."/>
            <person name="Jin H."/>
            <person name="Xiao X."/>
            <person name="Hu G."/>
            <person name="Bao F."/>
            <person name="Hu Y."/>
            <person name="Wan P."/>
            <person name="Li L."/>
            <person name="Deng X."/>
            <person name="Kuang T."/>
            <person name="Xiang C."/>
            <person name="Zhu J.K."/>
            <person name="Oliver M.J."/>
            <person name="He Y."/>
        </authorList>
    </citation>
    <scope>NUCLEOTIDE SEQUENCE [LARGE SCALE GENOMIC DNA]</scope>
    <source>
        <strain evidence="4">cv. XS01</strain>
    </source>
</reference>
<name>A0A2Z7CUZ7_9LAMI</name>
<evidence type="ECO:0000313" key="4">
    <source>
        <dbReference type="Proteomes" id="UP000250235"/>
    </source>
</evidence>
<dbReference type="Proteomes" id="UP000250235">
    <property type="component" value="Unassembled WGS sequence"/>
</dbReference>
<feature type="transmembrane region" description="Helical" evidence="2">
    <location>
        <begin position="20"/>
        <end position="43"/>
    </location>
</feature>
<keyword evidence="4" id="KW-1185">Reference proteome</keyword>
<evidence type="ECO:0000313" key="3">
    <source>
        <dbReference type="EMBL" id="KZV48509.1"/>
    </source>
</evidence>
<protein>
    <submittedName>
        <fullName evidence="3">Uncharacterized protein</fullName>
    </submittedName>
</protein>
<dbReference type="PANTHER" id="PTHR37213">
    <property type="entry name" value="SUBTILISIN-LIKE PROTEASE"/>
    <property type="match status" value="1"/>
</dbReference>
<dbReference type="AlphaFoldDB" id="A0A2Z7CUZ7"/>
<proteinExistence type="predicted"/>
<dbReference type="EMBL" id="KQ993852">
    <property type="protein sequence ID" value="KZV48509.1"/>
    <property type="molecule type" value="Genomic_DNA"/>
</dbReference>
<gene>
    <name evidence="3" type="ORF">F511_08408</name>
</gene>
<feature type="region of interest" description="Disordered" evidence="1">
    <location>
        <begin position="74"/>
        <end position="107"/>
    </location>
</feature>
<keyword evidence="2" id="KW-1133">Transmembrane helix</keyword>
<evidence type="ECO:0000256" key="2">
    <source>
        <dbReference type="SAM" id="Phobius"/>
    </source>
</evidence>
<dbReference type="PANTHER" id="PTHR37213:SF1">
    <property type="entry name" value="SUBTILISIN-LIKE PROTEASE"/>
    <property type="match status" value="1"/>
</dbReference>
<accession>A0A2Z7CUZ7</accession>
<sequence>MASGWRRGFGNVRSFVGNSLGGLRGTSSLASWLVAGTLAYFLWVRPSQQLKKEQQERAALAAAAAASDPYRYVEKRKPIPDSQETGLVYGNKNRAKSSEGATGGSSS</sequence>
<organism evidence="3 4">
    <name type="scientific">Dorcoceras hygrometricum</name>
    <dbReference type="NCBI Taxonomy" id="472368"/>
    <lineage>
        <taxon>Eukaryota</taxon>
        <taxon>Viridiplantae</taxon>
        <taxon>Streptophyta</taxon>
        <taxon>Embryophyta</taxon>
        <taxon>Tracheophyta</taxon>
        <taxon>Spermatophyta</taxon>
        <taxon>Magnoliopsida</taxon>
        <taxon>eudicotyledons</taxon>
        <taxon>Gunneridae</taxon>
        <taxon>Pentapetalae</taxon>
        <taxon>asterids</taxon>
        <taxon>lamiids</taxon>
        <taxon>Lamiales</taxon>
        <taxon>Gesneriaceae</taxon>
        <taxon>Didymocarpoideae</taxon>
        <taxon>Trichosporeae</taxon>
        <taxon>Loxocarpinae</taxon>
        <taxon>Dorcoceras</taxon>
    </lineage>
</organism>
<dbReference type="OrthoDB" id="746946at2759"/>
<keyword evidence="2" id="KW-0812">Transmembrane</keyword>